<feature type="signal peptide" evidence="2">
    <location>
        <begin position="1"/>
        <end position="28"/>
    </location>
</feature>
<accession>A0ABT1S3K1</accession>
<keyword evidence="1" id="KW-0677">Repeat</keyword>
<dbReference type="PROSITE" id="PS51272">
    <property type="entry name" value="SLH"/>
    <property type="match status" value="2"/>
</dbReference>
<dbReference type="EMBL" id="JANFZH010000052">
    <property type="protein sequence ID" value="MCQ4841503.1"/>
    <property type="molecule type" value="Genomic_DNA"/>
</dbReference>
<evidence type="ECO:0000313" key="5">
    <source>
        <dbReference type="Proteomes" id="UP001524473"/>
    </source>
</evidence>
<evidence type="ECO:0000259" key="3">
    <source>
        <dbReference type="PROSITE" id="PS51272"/>
    </source>
</evidence>
<feature type="chain" id="PRO_5045720606" evidence="2">
    <location>
        <begin position="29"/>
        <end position="1091"/>
    </location>
</feature>
<keyword evidence="5" id="KW-1185">Reference proteome</keyword>
<sequence>MKKSKFLKKSLATLLALMLVVAMIPVGAAAAAGEYTPIGSVTPVAGTGSTISSTTGAAPTWSVEFGYQAASLPKINLTLGGANEAVRYIDENGQLTNLTSDVTLWKDSDGNPAPFQFYVYEDNTYAASSILYTINWTMKAFATDATVQTAKMDGGKYTGVVDNTAHTIEFTVPVGYVAGAGIVLTLTDSNATTTPTAATTALTLTNAGITVGTNKVKAIPGLITVRAQDGVTTLDYAVTVKEEDGLTSFKLDDYAGVFTKKPSTDPNAGYETGDIVVTMPSDTKLVDGKLLLTPAFSVGSHYQKVEIAADSTPTMKEIKSGTEYDFKWLLDGNNAGNSAKITVTNATGSRDYTLKLNLKNNSTTVSGITVTDSKGYESEGKVNGTDLTAEISSQATMTLGSLKVFAPVGATVTYGASVANATTPISEVNSDPGTFTVANLDCTNPVVIKVVSSDGTTQKYYTLKVSQAEEVNKKPEITSAKLTITNADSTTTDYIGNVSGTVITFTVPYGTLTTQVNNNTFYTLGKTALTTVGPWNFDAADPFNKTNTVAVTSDGGDKVTYTIKFVKSPYNTGKSISDFILTEAENVNLVDYYPTYKVTATGNTLKVSVPKSVKDTAGSTSVNLNTNFKLDTGAVLYAVAKSDDKMNAVTAAVDEDTGVISSKIDLKDVLSDGQKYVIADEYLAYEVEDGNTLLTDVQKTVKYNGHYTVYTFDVTGTERTGSDLTTLGANNGLVSSTIKGTEITLNVPYSYVDGDAFFLDYTVAPGAALAANDNISFVSGGLKKWENNAVAIAAPVADKNPNFKVTKEGENYKLEVMTADTPAYTAVTGFKVTSENQKNNTPYTVKINVLPAESGAVLTSVKVGNVNGIISGKTVSVALPYGTNLGSQKLTLEASKLAKITYGGSSTPYTNPVEIPLTSPLSIKVVSEDENTTNVYTLKATVASKFVDVPEDAWYYDYVMAAAKAGIVNGKENSRFDPEGAVSRRDFALMLTRMLGVDVSGYTNTPFNDVKAGDYGLGAIAYCAENGIVGGDGKGNFLPDSSITREEAAKMIAVAKELTGTTTEKFKDDAKISNWAKGYVYACKEAGIFGG</sequence>
<gene>
    <name evidence="4" type="ORF">NE695_16460</name>
</gene>
<dbReference type="Pfam" id="PF00395">
    <property type="entry name" value="SLH"/>
    <property type="match status" value="3"/>
</dbReference>
<dbReference type="InterPro" id="IPR001119">
    <property type="entry name" value="SLH_dom"/>
</dbReference>
<dbReference type="Gene3D" id="2.60.40.2340">
    <property type="match status" value="1"/>
</dbReference>
<reference evidence="4 5" key="1">
    <citation type="submission" date="2022-06" db="EMBL/GenBank/DDBJ databases">
        <title>Isolation of gut microbiota from human fecal samples.</title>
        <authorList>
            <person name="Pamer E.G."/>
            <person name="Barat B."/>
            <person name="Waligurski E."/>
            <person name="Medina S."/>
            <person name="Paddock L."/>
            <person name="Mostad J."/>
        </authorList>
    </citation>
    <scope>NUCLEOTIDE SEQUENCE [LARGE SCALE GENOMIC DNA]</scope>
    <source>
        <strain evidence="4 5">DFI.9.73</strain>
    </source>
</reference>
<dbReference type="RefSeq" id="WP_256192346.1">
    <property type="nucleotide sequence ID" value="NZ_JANFZH010000052.1"/>
</dbReference>
<proteinExistence type="predicted"/>
<feature type="non-terminal residue" evidence="4">
    <location>
        <position position="1091"/>
    </location>
</feature>
<comment type="caution">
    <text evidence="4">The sequence shown here is derived from an EMBL/GenBank/DDBJ whole genome shotgun (WGS) entry which is preliminary data.</text>
</comment>
<feature type="domain" description="SLH" evidence="3">
    <location>
        <begin position="942"/>
        <end position="1005"/>
    </location>
</feature>
<evidence type="ECO:0000313" key="4">
    <source>
        <dbReference type="EMBL" id="MCQ4841503.1"/>
    </source>
</evidence>
<evidence type="ECO:0000256" key="1">
    <source>
        <dbReference type="ARBA" id="ARBA00022737"/>
    </source>
</evidence>
<keyword evidence="2" id="KW-0732">Signal</keyword>
<dbReference type="Proteomes" id="UP001524473">
    <property type="component" value="Unassembled WGS sequence"/>
</dbReference>
<feature type="domain" description="SLH" evidence="3">
    <location>
        <begin position="1006"/>
        <end position="1066"/>
    </location>
</feature>
<protein>
    <submittedName>
        <fullName evidence="4">S-layer homology domain-containing protein</fullName>
    </submittedName>
</protein>
<organism evidence="4 5">
    <name type="scientific">Neglectibacter timonensis</name>
    <dbReference type="NCBI Taxonomy" id="1776382"/>
    <lineage>
        <taxon>Bacteria</taxon>
        <taxon>Bacillati</taxon>
        <taxon>Bacillota</taxon>
        <taxon>Clostridia</taxon>
        <taxon>Eubacteriales</taxon>
        <taxon>Oscillospiraceae</taxon>
        <taxon>Neglectibacter</taxon>
    </lineage>
</organism>
<evidence type="ECO:0000256" key="2">
    <source>
        <dbReference type="SAM" id="SignalP"/>
    </source>
</evidence>
<name>A0ABT1S3K1_9FIRM</name>